<accession>A0A0G0M4F6</accession>
<dbReference type="InterPro" id="IPR011033">
    <property type="entry name" value="PRC_barrel-like_sf"/>
</dbReference>
<gene>
    <name evidence="2" type="ORF">UT18_C0003G0049</name>
</gene>
<dbReference type="Gene3D" id="2.30.30.240">
    <property type="entry name" value="PRC-barrel domain"/>
    <property type="match status" value="2"/>
</dbReference>
<feature type="domain" description="PRC-barrel" evidence="1">
    <location>
        <begin position="11"/>
        <end position="68"/>
    </location>
</feature>
<organism evidence="2 3">
    <name type="scientific">candidate division CPR2 bacterium GW2011_GWC2_39_10</name>
    <dbReference type="NCBI Taxonomy" id="1618345"/>
    <lineage>
        <taxon>Bacteria</taxon>
        <taxon>Bacteria division CPR2</taxon>
    </lineage>
</organism>
<dbReference type="Proteomes" id="UP000034207">
    <property type="component" value="Unassembled WGS sequence"/>
</dbReference>
<reference evidence="2 3" key="1">
    <citation type="journal article" date="2015" name="Nature">
        <title>rRNA introns, odd ribosomes, and small enigmatic genomes across a large radiation of phyla.</title>
        <authorList>
            <person name="Brown C.T."/>
            <person name="Hug L.A."/>
            <person name="Thomas B.C."/>
            <person name="Sharon I."/>
            <person name="Castelle C.J."/>
            <person name="Singh A."/>
            <person name="Wilkins M.J."/>
            <person name="Williams K.H."/>
            <person name="Banfield J.F."/>
        </authorList>
    </citation>
    <scope>NUCLEOTIDE SEQUENCE [LARGE SCALE GENOMIC DNA]</scope>
</reference>
<dbReference type="EMBL" id="LBVV01000003">
    <property type="protein sequence ID" value="KKQ95190.1"/>
    <property type="molecule type" value="Genomic_DNA"/>
</dbReference>
<dbReference type="Pfam" id="PF05239">
    <property type="entry name" value="PRC"/>
    <property type="match status" value="1"/>
</dbReference>
<evidence type="ECO:0000313" key="2">
    <source>
        <dbReference type="EMBL" id="KKQ95190.1"/>
    </source>
</evidence>
<name>A0A0G0M4F6_UNCC2</name>
<evidence type="ECO:0000259" key="1">
    <source>
        <dbReference type="Pfam" id="PF05239"/>
    </source>
</evidence>
<dbReference type="SUPFAM" id="SSF50346">
    <property type="entry name" value="PRC-barrel domain"/>
    <property type="match status" value="2"/>
</dbReference>
<protein>
    <recommendedName>
        <fullName evidence="1">PRC-barrel domain-containing protein</fullName>
    </recommendedName>
</protein>
<evidence type="ECO:0000313" key="3">
    <source>
        <dbReference type="Proteomes" id="UP000034207"/>
    </source>
</evidence>
<dbReference type="InterPro" id="IPR027275">
    <property type="entry name" value="PRC-brl_dom"/>
</dbReference>
<proteinExistence type="predicted"/>
<sequence length="181" mass="20249">MIYNIDMRMFSTVYNMPVNSLNEGMTVGVVEDIIINPDTGQVLGFKLSETSIRERYILVASDIREINDLMLIIDDSQNLSTLDEVIKIAEVVGKKIKWMGIKVETDLGRKLGKIEDLAFDTTNFYLTRIYTSGGLIKEALSLEKTIIPANKIIKVTKKVVIVEDSYVKNKKSSEAIAPEAA</sequence>
<dbReference type="AlphaFoldDB" id="A0A0G0M4F6"/>
<comment type="caution">
    <text evidence="2">The sequence shown here is derived from an EMBL/GenBank/DDBJ whole genome shotgun (WGS) entry which is preliminary data.</text>
</comment>